<evidence type="ECO:0000259" key="3">
    <source>
        <dbReference type="PROSITE" id="PS51480"/>
    </source>
</evidence>
<dbReference type="KEGG" id="ipo:Ilyop_0447"/>
<dbReference type="SMART" id="SM01120">
    <property type="entry name" value="Dak2"/>
    <property type="match status" value="1"/>
</dbReference>
<evidence type="ECO:0000313" key="5">
    <source>
        <dbReference type="Proteomes" id="UP000006875"/>
    </source>
</evidence>
<dbReference type="NCBIfam" id="TIGR02365">
    <property type="entry name" value="dha_L_ycgS"/>
    <property type="match status" value="1"/>
</dbReference>
<organism evidence="4 5">
    <name type="scientific">Ilyobacter polytropus (strain ATCC 51220 / DSM 2926 / LMG 16218 / CuHBu1)</name>
    <dbReference type="NCBI Taxonomy" id="572544"/>
    <lineage>
        <taxon>Bacteria</taxon>
        <taxon>Fusobacteriati</taxon>
        <taxon>Fusobacteriota</taxon>
        <taxon>Fusobacteriia</taxon>
        <taxon>Fusobacteriales</taxon>
        <taxon>Fusobacteriaceae</taxon>
        <taxon>Ilyobacter</taxon>
    </lineage>
</organism>
<dbReference type="PANTHER" id="PTHR28629">
    <property type="entry name" value="TRIOKINASE/FMN CYCLASE"/>
    <property type="match status" value="1"/>
</dbReference>
<dbReference type="eggNOG" id="COG1461">
    <property type="taxonomic scope" value="Bacteria"/>
</dbReference>
<proteinExistence type="predicted"/>
<dbReference type="FunFam" id="1.25.40.340:FF:000002">
    <property type="entry name" value="Dihydroxyacetone kinase, L subunit"/>
    <property type="match status" value="1"/>
</dbReference>
<dbReference type="SUPFAM" id="SSF101473">
    <property type="entry name" value="DhaL-like"/>
    <property type="match status" value="1"/>
</dbReference>
<reference evidence="4 5" key="1">
    <citation type="journal article" date="2010" name="Stand. Genomic Sci.">
        <title>Complete genome sequence of Ilyobacter polytropus type strain (CuHbu1).</title>
        <authorList>
            <person name="Sikorski J."/>
            <person name="Chertkov O."/>
            <person name="Lapidus A."/>
            <person name="Nolan M."/>
            <person name="Lucas S."/>
            <person name="Del Rio T.G."/>
            <person name="Tice H."/>
            <person name="Cheng J.F."/>
            <person name="Tapia R."/>
            <person name="Han C."/>
            <person name="Goodwin L."/>
            <person name="Pitluck S."/>
            <person name="Liolios K."/>
            <person name="Ivanova N."/>
            <person name="Mavromatis K."/>
            <person name="Mikhailova N."/>
            <person name="Pati A."/>
            <person name="Chen A."/>
            <person name="Palaniappan K."/>
            <person name="Land M."/>
            <person name="Hauser L."/>
            <person name="Chang Y.J."/>
            <person name="Jeffries C.D."/>
            <person name="Brambilla E."/>
            <person name="Yasawong M."/>
            <person name="Rohde M."/>
            <person name="Pukall R."/>
            <person name="Spring S."/>
            <person name="Goker M."/>
            <person name="Woyke T."/>
            <person name="Bristow J."/>
            <person name="Eisen J.A."/>
            <person name="Markowitz V."/>
            <person name="Hugenholtz P."/>
            <person name="Kyrpides N.C."/>
            <person name="Klenk H.P."/>
        </authorList>
    </citation>
    <scope>NUCLEOTIDE SEQUENCE [LARGE SCALE GENOMIC DNA]</scope>
    <source>
        <strain evidence="5">ATCC 51220 / DSM 2926 / LMG 16218 / CuHBu1</strain>
    </source>
</reference>
<dbReference type="AlphaFoldDB" id="E3HB84"/>
<accession>E3HB84</accession>
<dbReference type="PROSITE" id="PS51480">
    <property type="entry name" value="DHAL"/>
    <property type="match status" value="1"/>
</dbReference>
<sequence length="207" mass="22926">MILNKENFVDMLNSSCQLIDKNIDKLGNIDAKFGDGDHGVTMSKISNIIKKCINNWENESVYEFFENMGEEIMDVNGGSAGPLYGTFFQGLGEGIENSEEIDNKVFKKMILSSLENMQMITKAKVGDKTMMDTLIPAAECAKKSSLELPECITEIADAACRGAEKSKEFPSKFGRARFFKDETIGYMDAGAMSLSLIFMGFNEGIKK</sequence>
<protein>
    <submittedName>
        <fullName evidence="4">Dak phosphatase</fullName>
    </submittedName>
</protein>
<dbReference type="EMBL" id="CP002281">
    <property type="protein sequence ID" value="ADO82235.1"/>
    <property type="molecule type" value="Genomic_DNA"/>
</dbReference>
<dbReference type="HOGENOM" id="CLU_066424_5_0_0"/>
<dbReference type="Gene3D" id="1.25.40.340">
    <property type="match status" value="1"/>
</dbReference>
<dbReference type="InterPro" id="IPR012737">
    <property type="entry name" value="DhaK_L_YcgS"/>
</dbReference>
<dbReference type="GO" id="GO:0005829">
    <property type="term" value="C:cytosol"/>
    <property type="evidence" value="ECO:0007669"/>
    <property type="project" value="TreeGrafter"/>
</dbReference>
<dbReference type="GO" id="GO:0019563">
    <property type="term" value="P:glycerol catabolic process"/>
    <property type="evidence" value="ECO:0007669"/>
    <property type="project" value="TreeGrafter"/>
</dbReference>
<dbReference type="InterPro" id="IPR050861">
    <property type="entry name" value="Dihydroxyacetone_Kinase"/>
</dbReference>
<feature type="domain" description="DhaL" evidence="3">
    <location>
        <begin position="6"/>
        <end position="203"/>
    </location>
</feature>
<dbReference type="Proteomes" id="UP000006875">
    <property type="component" value="Chromosome"/>
</dbReference>
<dbReference type="STRING" id="572544.Ilyop_0447"/>
<evidence type="ECO:0000256" key="1">
    <source>
        <dbReference type="ARBA" id="ARBA00022679"/>
    </source>
</evidence>
<keyword evidence="1" id="KW-0808">Transferase</keyword>
<evidence type="ECO:0000313" key="4">
    <source>
        <dbReference type="EMBL" id="ADO82235.1"/>
    </source>
</evidence>
<dbReference type="InterPro" id="IPR004007">
    <property type="entry name" value="DhaL_dom"/>
</dbReference>
<evidence type="ECO:0000256" key="2">
    <source>
        <dbReference type="ARBA" id="ARBA00022777"/>
    </source>
</evidence>
<dbReference type="PANTHER" id="PTHR28629:SF4">
    <property type="entry name" value="TRIOKINASE_FMN CYCLASE"/>
    <property type="match status" value="1"/>
</dbReference>
<gene>
    <name evidence="4" type="ordered locus">Ilyop_0447</name>
</gene>
<name>E3HB84_ILYPC</name>
<keyword evidence="5" id="KW-1185">Reference proteome</keyword>
<keyword evidence="2" id="KW-0418">Kinase</keyword>
<dbReference type="GO" id="GO:0004371">
    <property type="term" value="F:glycerone kinase activity"/>
    <property type="evidence" value="ECO:0007669"/>
    <property type="project" value="InterPro"/>
</dbReference>
<dbReference type="InterPro" id="IPR036117">
    <property type="entry name" value="DhaL_dom_sf"/>
</dbReference>
<dbReference type="Pfam" id="PF02734">
    <property type="entry name" value="Dak2"/>
    <property type="match status" value="1"/>
</dbReference>